<sequence length="449" mass="49812">MSVRLAASSRPGAIASRHDYTHQHQNPVKAVAESSRVSPLHNRLSSVAIRSGSFFVPVAVENGPRPCKCLTGSRCGLESDLNGDCVAQSRRRLWRAQASQSGTALRPEVETVGFNDGSATRFAPLINGCWTLAGGHGRVVESEIIHVMEMYARSGLTSFDTADIYGPSESILGAFREQWMNNKQENDGLRDVQIFTKFCPNIFRMKMTPQVVEQSIRRSIAALRVPKLDLVQMHWWDYDMPGMVDVAKSLAELREKGLITSIGVTNMSTEALSQIIDAGVPVVCNQVQFSLLDQRPRMAMLKYCKERDIKLFTYGTLAGGLLSNRYLEEGKKGLFGKVNYTTPDLNTSSLKMYWRVVREAGGEGHWRKLLSTLGEIAASKEVSIASVALRWAMQQGPVHPIVGLRNSTHLDDNLTALSFSLEPAEMDKIEEVLRTSQGPRGDCYEMERS</sequence>
<dbReference type="Gramene" id="Pp3c3_32330V3.3">
    <property type="protein sequence ID" value="Pp3c3_32330V3.3"/>
    <property type="gene ID" value="Pp3c3_32330"/>
</dbReference>
<dbReference type="PANTHER" id="PTHR43147">
    <property type="entry name" value="PROTEIN TAS"/>
    <property type="match status" value="1"/>
</dbReference>
<dbReference type="STRING" id="3218.A0A2K1KWV4"/>
<reference evidence="3 5" key="2">
    <citation type="journal article" date="2018" name="Plant J.">
        <title>The Physcomitrella patens chromosome-scale assembly reveals moss genome structure and evolution.</title>
        <authorList>
            <person name="Lang D."/>
            <person name="Ullrich K.K."/>
            <person name="Murat F."/>
            <person name="Fuchs J."/>
            <person name="Jenkins J."/>
            <person name="Haas F.B."/>
            <person name="Piednoel M."/>
            <person name="Gundlach H."/>
            <person name="Van Bel M."/>
            <person name="Meyberg R."/>
            <person name="Vives C."/>
            <person name="Morata J."/>
            <person name="Symeonidi A."/>
            <person name="Hiss M."/>
            <person name="Muchero W."/>
            <person name="Kamisugi Y."/>
            <person name="Saleh O."/>
            <person name="Blanc G."/>
            <person name="Decker E.L."/>
            <person name="van Gessel N."/>
            <person name="Grimwood J."/>
            <person name="Hayes R.D."/>
            <person name="Graham S.W."/>
            <person name="Gunter L.E."/>
            <person name="McDaniel S.F."/>
            <person name="Hoernstein S.N.W."/>
            <person name="Larsson A."/>
            <person name="Li F.W."/>
            <person name="Perroud P.F."/>
            <person name="Phillips J."/>
            <person name="Ranjan P."/>
            <person name="Rokshar D.S."/>
            <person name="Rothfels C.J."/>
            <person name="Schneider L."/>
            <person name="Shu S."/>
            <person name="Stevenson D.W."/>
            <person name="Thummler F."/>
            <person name="Tillich M."/>
            <person name="Villarreal Aguilar J.C."/>
            <person name="Widiez T."/>
            <person name="Wong G.K."/>
            <person name="Wymore A."/>
            <person name="Zhang Y."/>
            <person name="Zimmer A.D."/>
            <person name="Quatrano R.S."/>
            <person name="Mayer K.F.X."/>
            <person name="Goodstein D."/>
            <person name="Casacuberta J.M."/>
            <person name="Vandepoele K."/>
            <person name="Reski R."/>
            <person name="Cuming A.C."/>
            <person name="Tuskan G.A."/>
            <person name="Maumus F."/>
            <person name="Salse J."/>
            <person name="Schmutz J."/>
            <person name="Rensing S.A."/>
        </authorList>
    </citation>
    <scope>NUCLEOTIDE SEQUENCE [LARGE SCALE GENOMIC DNA]</scope>
    <source>
        <strain evidence="4 5">cv. Gransden 2004</strain>
    </source>
</reference>
<dbReference type="GeneID" id="112279317"/>
<reference evidence="3 5" key="1">
    <citation type="journal article" date="2008" name="Science">
        <title>The Physcomitrella genome reveals evolutionary insights into the conquest of land by plants.</title>
        <authorList>
            <person name="Rensing S."/>
            <person name="Lang D."/>
            <person name="Zimmer A."/>
            <person name="Terry A."/>
            <person name="Salamov A."/>
            <person name="Shapiro H."/>
            <person name="Nishiyama T."/>
            <person name="Perroud P.-F."/>
            <person name="Lindquist E."/>
            <person name="Kamisugi Y."/>
            <person name="Tanahashi T."/>
            <person name="Sakakibara K."/>
            <person name="Fujita T."/>
            <person name="Oishi K."/>
            <person name="Shin-I T."/>
            <person name="Kuroki Y."/>
            <person name="Toyoda A."/>
            <person name="Suzuki Y."/>
            <person name="Hashimoto A."/>
            <person name="Yamaguchi K."/>
            <person name="Sugano A."/>
            <person name="Kohara Y."/>
            <person name="Fujiyama A."/>
            <person name="Anterola A."/>
            <person name="Aoki S."/>
            <person name="Ashton N."/>
            <person name="Barbazuk W.B."/>
            <person name="Barker E."/>
            <person name="Bennetzen J."/>
            <person name="Bezanilla M."/>
            <person name="Blankenship R."/>
            <person name="Cho S.H."/>
            <person name="Dutcher S."/>
            <person name="Estelle M."/>
            <person name="Fawcett J.A."/>
            <person name="Gundlach H."/>
            <person name="Hanada K."/>
            <person name="Heyl A."/>
            <person name="Hicks K.A."/>
            <person name="Hugh J."/>
            <person name="Lohr M."/>
            <person name="Mayer K."/>
            <person name="Melkozernov A."/>
            <person name="Murata T."/>
            <person name="Nelson D."/>
            <person name="Pils B."/>
            <person name="Prigge M."/>
            <person name="Reiss B."/>
            <person name="Renner T."/>
            <person name="Rombauts S."/>
            <person name="Rushton P."/>
            <person name="Sanderfoot A."/>
            <person name="Schween G."/>
            <person name="Shiu S.-H."/>
            <person name="Stueber K."/>
            <person name="Theodoulou F.L."/>
            <person name="Tu H."/>
            <person name="Van de Peer Y."/>
            <person name="Verrier P.J."/>
            <person name="Waters E."/>
            <person name="Wood A."/>
            <person name="Yang L."/>
            <person name="Cove D."/>
            <person name="Cuming A."/>
            <person name="Hasebe M."/>
            <person name="Lucas S."/>
            <person name="Mishler D.B."/>
            <person name="Reski R."/>
            <person name="Grigoriev I."/>
            <person name="Quatrano R.S."/>
            <person name="Boore J.L."/>
        </authorList>
    </citation>
    <scope>NUCLEOTIDE SEQUENCE [LARGE SCALE GENOMIC DNA]</scope>
    <source>
        <strain evidence="4 5">cv. Gransden 2004</strain>
    </source>
</reference>
<protein>
    <recommendedName>
        <fullName evidence="2">NADP-dependent oxidoreductase domain-containing protein</fullName>
    </recommendedName>
</protein>
<evidence type="ECO:0000256" key="1">
    <source>
        <dbReference type="SAM" id="MobiDB-lite"/>
    </source>
</evidence>
<dbReference type="AlphaFoldDB" id="A0A2K1KWV4"/>
<proteinExistence type="predicted"/>
<dbReference type="Proteomes" id="UP000006727">
    <property type="component" value="Chromosome 3"/>
</dbReference>
<dbReference type="Gramene" id="Pp3c3_32330V3.1">
    <property type="protein sequence ID" value="Pp3c3_32330V3.1"/>
    <property type="gene ID" value="Pp3c3_32330"/>
</dbReference>
<gene>
    <name evidence="4" type="primary">LOC112279317</name>
    <name evidence="3" type="ORF">PHYPA_005267</name>
</gene>
<organism evidence="3">
    <name type="scientific">Physcomitrium patens</name>
    <name type="common">Spreading-leaved earth moss</name>
    <name type="synonym">Physcomitrella patens</name>
    <dbReference type="NCBI Taxonomy" id="3218"/>
    <lineage>
        <taxon>Eukaryota</taxon>
        <taxon>Viridiplantae</taxon>
        <taxon>Streptophyta</taxon>
        <taxon>Embryophyta</taxon>
        <taxon>Bryophyta</taxon>
        <taxon>Bryophytina</taxon>
        <taxon>Bryopsida</taxon>
        <taxon>Funariidae</taxon>
        <taxon>Funariales</taxon>
        <taxon>Funariaceae</taxon>
        <taxon>Physcomitrium</taxon>
    </lineage>
</organism>
<dbReference type="Pfam" id="PF00248">
    <property type="entry name" value="Aldo_ket_red"/>
    <property type="match status" value="1"/>
</dbReference>
<dbReference type="RefSeq" id="XP_024369413.1">
    <property type="nucleotide sequence ID" value="XM_024513645.2"/>
</dbReference>
<reference evidence="4" key="3">
    <citation type="submission" date="2020-12" db="UniProtKB">
        <authorList>
            <consortium name="EnsemblPlants"/>
        </authorList>
    </citation>
    <scope>IDENTIFICATION</scope>
</reference>
<dbReference type="EMBL" id="ABEU02000003">
    <property type="protein sequence ID" value="PNR58272.1"/>
    <property type="molecule type" value="Genomic_DNA"/>
</dbReference>
<dbReference type="PANTHER" id="PTHR43147:SF4">
    <property type="entry name" value="NADP-DEPENDENT OXIDOREDUCTASE DOMAIN-CONTAINING PROTEIN"/>
    <property type="match status" value="1"/>
</dbReference>
<dbReference type="PaxDb" id="3218-PP1S198_22V6.1"/>
<evidence type="ECO:0000313" key="3">
    <source>
        <dbReference type="EMBL" id="PNR58272.1"/>
    </source>
</evidence>
<keyword evidence="5" id="KW-1185">Reference proteome</keyword>
<accession>A0A2K1KWV4</accession>
<evidence type="ECO:0000313" key="5">
    <source>
        <dbReference type="Proteomes" id="UP000006727"/>
    </source>
</evidence>
<dbReference type="InterPro" id="IPR023210">
    <property type="entry name" value="NADP_OxRdtase_dom"/>
</dbReference>
<dbReference type="OrthoDB" id="48988at2759"/>
<dbReference type="Gene3D" id="3.20.20.100">
    <property type="entry name" value="NADP-dependent oxidoreductase domain"/>
    <property type="match status" value="1"/>
</dbReference>
<feature type="domain" description="NADP-dependent oxidoreductase" evidence="2">
    <location>
        <begin position="124"/>
        <end position="433"/>
    </location>
</feature>
<dbReference type="InterPro" id="IPR036812">
    <property type="entry name" value="NAD(P)_OxRdtase_dom_sf"/>
</dbReference>
<dbReference type="OMA" id="WTLAGGH"/>
<dbReference type="EnsemblPlants" id="Pp3c3_32330V3.3">
    <property type="protein sequence ID" value="Pp3c3_32330V3.3"/>
    <property type="gene ID" value="Pp3c3_32330"/>
</dbReference>
<evidence type="ECO:0000259" key="2">
    <source>
        <dbReference type="Pfam" id="PF00248"/>
    </source>
</evidence>
<evidence type="ECO:0000313" key="4">
    <source>
        <dbReference type="EnsemblPlants" id="Pp3c3_32330V3.1"/>
    </source>
</evidence>
<feature type="region of interest" description="Disordered" evidence="1">
    <location>
        <begin position="1"/>
        <end position="23"/>
    </location>
</feature>
<dbReference type="SUPFAM" id="SSF51430">
    <property type="entry name" value="NAD(P)-linked oxidoreductase"/>
    <property type="match status" value="1"/>
</dbReference>
<dbReference type="CDD" id="cd19101">
    <property type="entry name" value="AKR_unchar"/>
    <property type="match status" value="1"/>
</dbReference>
<dbReference type="EnsemblPlants" id="Pp3c3_32330V3.1">
    <property type="protein sequence ID" value="Pp3c3_32330V3.1"/>
    <property type="gene ID" value="Pp3c3_32330"/>
</dbReference>
<name>A0A2K1KWV4_PHYPA</name>